<accession>A0A3G8M4U7</accession>
<sequence length="191" mass="21263">MATFTTIESGRLCNLLKGADPSGLMQVCVLDDSTLLLGRDLFNPTIKIDLSKERALPYKEDGSISKRPSPVAQASEARSTSSRITGLYSIEVEGKNATCHSQKELLSSGLRMIEELRPGTLEKLSSAKKRTKRIVSRNRYELFDNAHLCDKYSEQLMDGWWIGTNNSKLEAIAWLDMAAKYGGVKMRTSLE</sequence>
<dbReference type="Proteomes" id="UP000273982">
    <property type="component" value="Chromosome"/>
</dbReference>
<evidence type="ECO:0000313" key="3">
    <source>
        <dbReference type="Proteomes" id="UP000273982"/>
    </source>
</evidence>
<organism evidence="2 3">
    <name type="scientific">Methylocystis rosea</name>
    <dbReference type="NCBI Taxonomy" id="173366"/>
    <lineage>
        <taxon>Bacteria</taxon>
        <taxon>Pseudomonadati</taxon>
        <taxon>Pseudomonadota</taxon>
        <taxon>Alphaproteobacteria</taxon>
        <taxon>Hyphomicrobiales</taxon>
        <taxon>Methylocystaceae</taxon>
        <taxon>Methylocystis</taxon>
    </lineage>
</organism>
<evidence type="ECO:0000256" key="1">
    <source>
        <dbReference type="SAM" id="MobiDB-lite"/>
    </source>
</evidence>
<feature type="region of interest" description="Disordered" evidence="1">
    <location>
        <begin position="59"/>
        <end position="78"/>
    </location>
</feature>
<dbReference type="RefSeq" id="WP_124737896.1">
    <property type="nucleotide sequence ID" value="NZ_CP034086.1"/>
</dbReference>
<name>A0A3G8M4U7_9HYPH</name>
<proteinExistence type="predicted"/>
<dbReference type="KEGG" id="mros:EHO51_04540"/>
<reference evidence="2 3" key="1">
    <citation type="submission" date="2018-11" db="EMBL/GenBank/DDBJ databases">
        <title>Genome squencing of methanotrophic bacteria isolated from alkaline groundwater in Korea.</title>
        <authorList>
            <person name="Nguyen L.N."/>
        </authorList>
    </citation>
    <scope>NUCLEOTIDE SEQUENCE [LARGE SCALE GENOMIC DNA]</scope>
    <source>
        <strain evidence="2 3">GW6</strain>
    </source>
</reference>
<gene>
    <name evidence="2" type="ORF">EHO51_04540</name>
</gene>
<dbReference type="AlphaFoldDB" id="A0A3G8M4U7"/>
<evidence type="ECO:0000313" key="2">
    <source>
        <dbReference type="EMBL" id="AZG76060.1"/>
    </source>
</evidence>
<dbReference type="EMBL" id="CP034086">
    <property type="protein sequence ID" value="AZG76060.1"/>
    <property type="molecule type" value="Genomic_DNA"/>
</dbReference>
<protein>
    <submittedName>
        <fullName evidence="2">Uncharacterized protein</fullName>
    </submittedName>
</protein>